<reference evidence="2" key="1">
    <citation type="submission" date="2017-09" db="EMBL/GenBank/DDBJ databases">
        <title>Depth-based differentiation of microbial function through sediment-hosted aquifers and enrichment of novel symbionts in the deep terrestrial subsurface.</title>
        <authorList>
            <person name="Probst A.J."/>
            <person name="Ladd B."/>
            <person name="Jarett J.K."/>
            <person name="Geller-Mcgrath D.E."/>
            <person name="Sieber C.M.K."/>
            <person name="Emerson J.B."/>
            <person name="Anantharaman K."/>
            <person name="Thomas B.C."/>
            <person name="Malmstrom R."/>
            <person name="Stieglmeier M."/>
            <person name="Klingl A."/>
            <person name="Woyke T."/>
            <person name="Ryan C.M."/>
            <person name="Banfield J.F."/>
        </authorList>
    </citation>
    <scope>NUCLEOTIDE SEQUENCE [LARGE SCALE GENOMIC DNA]</scope>
</reference>
<dbReference type="AlphaFoldDB" id="A0A2H0UEY1"/>
<name>A0A2H0UEY1_9BACT</name>
<dbReference type="Proteomes" id="UP000229344">
    <property type="component" value="Unassembled WGS sequence"/>
</dbReference>
<proteinExistence type="predicted"/>
<comment type="caution">
    <text evidence="1">The sequence shown here is derived from an EMBL/GenBank/DDBJ whole genome shotgun (WGS) entry which is preliminary data.</text>
</comment>
<dbReference type="EMBL" id="PFBI01000001">
    <property type="protein sequence ID" value="PIR84920.1"/>
    <property type="molecule type" value="Genomic_DNA"/>
</dbReference>
<sequence>MKFYFFVKGDKTVPSSRYRAYYIAETLLSRGHEAVVIPVTDYSFGAFFRYFKILVSITRNWC</sequence>
<evidence type="ECO:0000313" key="1">
    <source>
        <dbReference type="EMBL" id="PIR84920.1"/>
    </source>
</evidence>
<evidence type="ECO:0000313" key="2">
    <source>
        <dbReference type="Proteomes" id="UP000229344"/>
    </source>
</evidence>
<gene>
    <name evidence="1" type="ORF">COU16_00165</name>
</gene>
<accession>A0A2H0UEY1</accession>
<organism evidence="1 2">
    <name type="scientific">Candidatus Kaiserbacteria bacterium CG10_big_fil_rev_8_21_14_0_10_47_16</name>
    <dbReference type="NCBI Taxonomy" id="1974608"/>
    <lineage>
        <taxon>Bacteria</taxon>
        <taxon>Candidatus Kaiseribacteriota</taxon>
    </lineage>
</organism>
<protein>
    <submittedName>
        <fullName evidence="1">Uncharacterized protein</fullName>
    </submittedName>
</protein>